<reference evidence="1 2" key="1">
    <citation type="submission" date="2019-01" db="EMBL/GenBank/DDBJ databases">
        <title>Sequencing of cultivated peanut Arachis hypogaea provides insights into genome evolution and oil improvement.</title>
        <authorList>
            <person name="Chen X."/>
        </authorList>
    </citation>
    <scope>NUCLEOTIDE SEQUENCE [LARGE SCALE GENOMIC DNA]</scope>
    <source>
        <strain evidence="2">cv. Fuhuasheng</strain>
        <tissue evidence="1">Leaves</tissue>
    </source>
</reference>
<dbReference type="AlphaFoldDB" id="A0A444Z5F0"/>
<evidence type="ECO:0000313" key="1">
    <source>
        <dbReference type="EMBL" id="RYR09441.1"/>
    </source>
</evidence>
<protein>
    <recommendedName>
        <fullName evidence="3">Retrotransposon gag domain-containing protein</fullName>
    </recommendedName>
</protein>
<proteinExistence type="predicted"/>
<name>A0A444Z5F0_ARAHY</name>
<accession>A0A444Z5F0</accession>
<gene>
    <name evidence="1" type="ORF">Ahy_B05g077760</name>
</gene>
<organism evidence="1 2">
    <name type="scientific">Arachis hypogaea</name>
    <name type="common">Peanut</name>
    <dbReference type="NCBI Taxonomy" id="3818"/>
    <lineage>
        <taxon>Eukaryota</taxon>
        <taxon>Viridiplantae</taxon>
        <taxon>Streptophyta</taxon>
        <taxon>Embryophyta</taxon>
        <taxon>Tracheophyta</taxon>
        <taxon>Spermatophyta</taxon>
        <taxon>Magnoliopsida</taxon>
        <taxon>eudicotyledons</taxon>
        <taxon>Gunneridae</taxon>
        <taxon>Pentapetalae</taxon>
        <taxon>rosids</taxon>
        <taxon>fabids</taxon>
        <taxon>Fabales</taxon>
        <taxon>Fabaceae</taxon>
        <taxon>Papilionoideae</taxon>
        <taxon>50 kb inversion clade</taxon>
        <taxon>dalbergioids sensu lato</taxon>
        <taxon>Dalbergieae</taxon>
        <taxon>Pterocarpus clade</taxon>
        <taxon>Arachis</taxon>
    </lineage>
</organism>
<dbReference type="Proteomes" id="UP000289738">
    <property type="component" value="Chromosome B05"/>
</dbReference>
<evidence type="ECO:0000313" key="2">
    <source>
        <dbReference type="Proteomes" id="UP000289738"/>
    </source>
</evidence>
<comment type="caution">
    <text evidence="1">The sequence shown here is derived from an EMBL/GenBank/DDBJ whole genome shotgun (WGS) entry which is preliminary data.</text>
</comment>
<dbReference type="EMBL" id="SDMP01000015">
    <property type="protein sequence ID" value="RYR09441.1"/>
    <property type="molecule type" value="Genomic_DNA"/>
</dbReference>
<sequence>MEYHKEFLYLMDKANIKWSPKVLMDQFLFGLRKELADKVQGYRYKTLDDLVKLAINREQVQQIIDRHNKRNSSMPIFHSSSKPEMEEFVEYAVEDDVSLEDSTVQNFSTGSLGCFVDSLINYGGINMNEKKGRQIAHFEQDGETMSWTSRRPRVRLKNSGAERATIHKAYWAKSGQQEAQ</sequence>
<evidence type="ECO:0008006" key="3">
    <source>
        <dbReference type="Google" id="ProtNLM"/>
    </source>
</evidence>
<keyword evidence="2" id="KW-1185">Reference proteome</keyword>